<accession>A0AAV3YJZ8</accession>
<proteinExistence type="predicted"/>
<sequence>MLYLGGWFSSWFAYIASPQQDDLRISGPPPGQDVGGEARTPRQKGRRRSQGMFAIHCATDVLFNGGKWQDDLRISGPPPGQDVGGEARTPRQKGCRRSQGMFAIHCATDVLFSGGKWVDSLAGFIDTSQFDNQAMKKKNPLCCGLTRANVI</sequence>
<reference evidence="2 3" key="1">
    <citation type="journal article" date="2021" name="Elife">
        <title>Chloroplast acquisition without the gene transfer in kleptoplastic sea slugs, Plakobranchus ocellatus.</title>
        <authorList>
            <person name="Maeda T."/>
            <person name="Takahashi S."/>
            <person name="Yoshida T."/>
            <person name="Shimamura S."/>
            <person name="Takaki Y."/>
            <person name="Nagai Y."/>
            <person name="Toyoda A."/>
            <person name="Suzuki Y."/>
            <person name="Arimoto A."/>
            <person name="Ishii H."/>
            <person name="Satoh N."/>
            <person name="Nishiyama T."/>
            <person name="Hasebe M."/>
            <person name="Maruyama T."/>
            <person name="Minagawa J."/>
            <person name="Obokata J."/>
            <person name="Shigenobu S."/>
        </authorList>
    </citation>
    <scope>NUCLEOTIDE SEQUENCE [LARGE SCALE GENOMIC DNA]</scope>
</reference>
<dbReference type="AlphaFoldDB" id="A0AAV3YJZ8"/>
<comment type="caution">
    <text evidence="2">The sequence shown here is derived from an EMBL/GenBank/DDBJ whole genome shotgun (WGS) entry which is preliminary data.</text>
</comment>
<name>A0AAV3YJZ8_9GAST</name>
<organism evidence="2 3">
    <name type="scientific">Plakobranchus ocellatus</name>
    <dbReference type="NCBI Taxonomy" id="259542"/>
    <lineage>
        <taxon>Eukaryota</taxon>
        <taxon>Metazoa</taxon>
        <taxon>Spiralia</taxon>
        <taxon>Lophotrochozoa</taxon>
        <taxon>Mollusca</taxon>
        <taxon>Gastropoda</taxon>
        <taxon>Heterobranchia</taxon>
        <taxon>Euthyneura</taxon>
        <taxon>Panpulmonata</taxon>
        <taxon>Sacoglossa</taxon>
        <taxon>Placobranchoidea</taxon>
        <taxon>Plakobranchidae</taxon>
        <taxon>Plakobranchus</taxon>
    </lineage>
</organism>
<feature type="region of interest" description="Disordered" evidence="1">
    <location>
        <begin position="22"/>
        <end position="49"/>
    </location>
</feature>
<dbReference type="EMBL" id="BLXT01001203">
    <property type="protein sequence ID" value="GFN83580.1"/>
    <property type="molecule type" value="Genomic_DNA"/>
</dbReference>
<keyword evidence="3" id="KW-1185">Reference proteome</keyword>
<gene>
    <name evidence="2" type="ORF">PoB_001008600</name>
</gene>
<evidence type="ECO:0000313" key="2">
    <source>
        <dbReference type="EMBL" id="GFN83580.1"/>
    </source>
</evidence>
<evidence type="ECO:0000256" key="1">
    <source>
        <dbReference type="SAM" id="MobiDB-lite"/>
    </source>
</evidence>
<protein>
    <submittedName>
        <fullName evidence="2">Uncharacterized protein</fullName>
    </submittedName>
</protein>
<evidence type="ECO:0000313" key="3">
    <source>
        <dbReference type="Proteomes" id="UP000735302"/>
    </source>
</evidence>
<dbReference type="Proteomes" id="UP000735302">
    <property type="component" value="Unassembled WGS sequence"/>
</dbReference>